<name>A0A0A8YJ84_ARUDO</name>
<reference evidence="1" key="1">
    <citation type="submission" date="2014-09" db="EMBL/GenBank/DDBJ databases">
        <authorList>
            <person name="Magalhaes I.L.F."/>
            <person name="Oliveira U."/>
            <person name="Santos F.R."/>
            <person name="Vidigal T.H.D.A."/>
            <person name="Brescovit A.D."/>
            <person name="Santos A.J."/>
        </authorList>
    </citation>
    <scope>NUCLEOTIDE SEQUENCE</scope>
    <source>
        <tissue evidence="1">Shoot tissue taken approximately 20 cm above the soil surface</tissue>
    </source>
</reference>
<dbReference type="EMBL" id="GBRH01271291">
    <property type="protein sequence ID" value="JAD26604.1"/>
    <property type="molecule type" value="Transcribed_RNA"/>
</dbReference>
<protein>
    <submittedName>
        <fullName evidence="1">Uncharacterized protein</fullName>
    </submittedName>
</protein>
<accession>A0A0A8YJ84</accession>
<evidence type="ECO:0000313" key="1">
    <source>
        <dbReference type="EMBL" id="JAD26604.1"/>
    </source>
</evidence>
<dbReference type="AlphaFoldDB" id="A0A0A8YJ84"/>
<organism evidence="1">
    <name type="scientific">Arundo donax</name>
    <name type="common">Giant reed</name>
    <name type="synonym">Donax arundinaceus</name>
    <dbReference type="NCBI Taxonomy" id="35708"/>
    <lineage>
        <taxon>Eukaryota</taxon>
        <taxon>Viridiplantae</taxon>
        <taxon>Streptophyta</taxon>
        <taxon>Embryophyta</taxon>
        <taxon>Tracheophyta</taxon>
        <taxon>Spermatophyta</taxon>
        <taxon>Magnoliopsida</taxon>
        <taxon>Liliopsida</taxon>
        <taxon>Poales</taxon>
        <taxon>Poaceae</taxon>
        <taxon>PACMAD clade</taxon>
        <taxon>Arundinoideae</taxon>
        <taxon>Arundineae</taxon>
        <taxon>Arundo</taxon>
    </lineage>
</organism>
<reference evidence="1" key="2">
    <citation type="journal article" date="2015" name="Data Brief">
        <title>Shoot transcriptome of the giant reed, Arundo donax.</title>
        <authorList>
            <person name="Barrero R.A."/>
            <person name="Guerrero F.D."/>
            <person name="Moolhuijzen P."/>
            <person name="Goolsby J.A."/>
            <person name="Tidwell J."/>
            <person name="Bellgard S.E."/>
            <person name="Bellgard M.I."/>
        </authorList>
    </citation>
    <scope>NUCLEOTIDE SEQUENCE</scope>
    <source>
        <tissue evidence="1">Shoot tissue taken approximately 20 cm above the soil surface</tissue>
    </source>
</reference>
<proteinExistence type="predicted"/>
<sequence>MCDAKPTIGDLVNQFSLHMRHGLDLIFMLFLCNLA</sequence>